<dbReference type="PANTHER" id="PTHR22754">
    <property type="entry name" value="DISCO-INTERACTING PROTEIN 2 DIP2 -RELATED"/>
    <property type="match status" value="1"/>
</dbReference>
<evidence type="ECO:0000256" key="1">
    <source>
        <dbReference type="ARBA" id="ARBA00006432"/>
    </source>
</evidence>
<dbReference type="EMBL" id="BOMF01000118">
    <property type="protein sequence ID" value="GID49082.1"/>
    <property type="molecule type" value="Genomic_DNA"/>
</dbReference>
<dbReference type="InterPro" id="IPR042099">
    <property type="entry name" value="ANL_N_sf"/>
</dbReference>
<name>A0ABQ3WS91_9ACTN</name>
<organism evidence="3">
    <name type="scientific">Actinoplanes campanulatus</name>
    <dbReference type="NCBI Taxonomy" id="113559"/>
    <lineage>
        <taxon>Bacteria</taxon>
        <taxon>Bacillati</taxon>
        <taxon>Actinomycetota</taxon>
        <taxon>Actinomycetes</taxon>
        <taxon>Micromonosporales</taxon>
        <taxon>Micromonosporaceae</taxon>
        <taxon>Actinoplanes</taxon>
    </lineage>
</organism>
<comment type="similarity">
    <text evidence="1">Belongs to the ATP-dependent AMP-binding enzyme family.</text>
</comment>
<accession>A0ABQ3WS91</accession>
<dbReference type="RefSeq" id="WP_204299216.1">
    <property type="nucleotide sequence ID" value="NZ_BAAAGQ010000013.1"/>
</dbReference>
<protein>
    <recommendedName>
        <fullName evidence="2">AMP-dependent synthetase/ligase domain-containing protein</fullName>
    </recommendedName>
</protein>
<dbReference type="InterPro" id="IPR000873">
    <property type="entry name" value="AMP-dep_synth/lig_dom"/>
</dbReference>
<dbReference type="SUPFAM" id="SSF56801">
    <property type="entry name" value="Acetyl-CoA synthetase-like"/>
    <property type="match status" value="1"/>
</dbReference>
<feature type="domain" description="AMP-dependent synthetase/ligase" evidence="2">
    <location>
        <begin position="9"/>
        <end position="358"/>
    </location>
</feature>
<proteinExistence type="inferred from homology"/>
<evidence type="ECO:0000259" key="2">
    <source>
        <dbReference type="Pfam" id="PF00501"/>
    </source>
</evidence>
<reference evidence="3" key="1">
    <citation type="submission" date="2021-01" db="EMBL/GenBank/DDBJ databases">
        <title>Whole genome shotgun sequence of Actinoplanes capillaceus NBRC 16408.</title>
        <authorList>
            <person name="Komaki H."/>
            <person name="Tamura T."/>
        </authorList>
    </citation>
    <scope>NUCLEOTIDE SEQUENCE [LARGE SCALE GENOMIC DNA]</scope>
    <source>
        <strain evidence="3">NBRC 16408</strain>
    </source>
</reference>
<dbReference type="PANTHER" id="PTHR22754:SF32">
    <property type="entry name" value="DISCO-INTERACTING PROTEIN 2"/>
    <property type="match status" value="1"/>
</dbReference>
<evidence type="ECO:0000313" key="3">
    <source>
        <dbReference type="EMBL" id="GID49082.1"/>
    </source>
</evidence>
<dbReference type="InterPro" id="IPR020845">
    <property type="entry name" value="AMP-binding_CS"/>
</dbReference>
<dbReference type="PROSITE" id="PS00455">
    <property type="entry name" value="AMP_BINDING"/>
    <property type="match status" value="1"/>
</dbReference>
<gene>
    <name evidence="3" type="ORF">Aca07nite_63570</name>
</gene>
<comment type="caution">
    <text evidence="3">The sequence shown here is derived from an EMBL/GenBank/DDBJ whole genome shotgun (WGS) entry which is preliminary data.</text>
</comment>
<dbReference type="Pfam" id="PF00501">
    <property type="entry name" value="AMP-binding"/>
    <property type="match status" value="1"/>
</dbReference>
<dbReference type="Gene3D" id="3.40.50.12780">
    <property type="entry name" value="N-terminal domain of ligase-like"/>
    <property type="match status" value="1"/>
</dbReference>
<sequence>MTLTDVLVRAAAEAPDQGIVHVGDDDRFTAFAELHADALRIAGGLRAAGLTSGDPLPVIADDSADFLGLFWGAVYAGVVPVPLPPEPHRLAAVWRHLDRPPLAGDVATPGATLLSARDLRDASPLSTPVPVRADDLAFLQFSSGSTGTPKGVELTHANVVANLAQATRAGSVTADDVVVTWMPYFHDMGLIGTHLAPLHARTRQIRISPLAFAKRPETWLRETARHRGTVLSAANFALALVNRRVPDSVLDELDLSSVRLLMVGAEPISPAVWRTFAARLGRAGLAPGAMQPVYGLAEATVAVTCPPLGVPAVPLRLSRAALSRGVALPLSETPPAASVVELMDVGFPMHGCELRIVGD</sequence>